<dbReference type="RefSeq" id="XP_024503300.1">
    <property type="nucleotide sequence ID" value="XM_024649421.1"/>
</dbReference>
<accession>A0A090MWQ6</accession>
<organism evidence="1">
    <name type="scientific">Strongyloides ratti</name>
    <name type="common">Parasitic roundworm</name>
    <dbReference type="NCBI Taxonomy" id="34506"/>
    <lineage>
        <taxon>Eukaryota</taxon>
        <taxon>Metazoa</taxon>
        <taxon>Ecdysozoa</taxon>
        <taxon>Nematoda</taxon>
        <taxon>Chromadorea</taxon>
        <taxon>Rhabditida</taxon>
        <taxon>Tylenchina</taxon>
        <taxon>Panagrolaimomorpha</taxon>
        <taxon>Strongyloidoidea</taxon>
        <taxon>Strongyloididae</taxon>
        <taxon>Strongyloides</taxon>
    </lineage>
</organism>
<keyword evidence="2" id="KW-1185">Reference proteome</keyword>
<dbReference type="EMBL" id="LN609528">
    <property type="protein sequence ID" value="CEF64099.1"/>
    <property type="molecule type" value="Genomic_DNA"/>
</dbReference>
<evidence type="ECO:0000313" key="3">
    <source>
        <dbReference type="WBParaSite" id="SRAE_1000235500.1"/>
    </source>
</evidence>
<dbReference type="Proteomes" id="UP000035682">
    <property type="component" value="Unplaced"/>
</dbReference>
<evidence type="ECO:0000313" key="4">
    <source>
        <dbReference type="WormBase" id="SRAE_1000235500"/>
    </source>
</evidence>
<gene>
    <name evidence="1 3 4" type="ORF">SRAE_1000235500</name>
</gene>
<dbReference type="AlphaFoldDB" id="A0A090MWQ6"/>
<reference evidence="1 2" key="1">
    <citation type="submission" date="2014-09" db="EMBL/GenBank/DDBJ databases">
        <authorList>
            <person name="Martin A.A."/>
        </authorList>
    </citation>
    <scope>NUCLEOTIDE SEQUENCE</scope>
    <source>
        <strain evidence="2">ED321</strain>
        <strain evidence="1">ED321 Heterogonic</strain>
    </source>
</reference>
<name>A0A090MWQ6_STRRB</name>
<dbReference type="GeneID" id="36376464"/>
<reference evidence="3" key="2">
    <citation type="submission" date="2020-12" db="UniProtKB">
        <authorList>
            <consortium name="WormBaseParasite"/>
        </authorList>
    </citation>
    <scope>IDENTIFICATION</scope>
</reference>
<protein>
    <submittedName>
        <fullName evidence="1 3">Uncharacterized protein</fullName>
    </submittedName>
</protein>
<proteinExistence type="predicted"/>
<dbReference type="WBParaSite" id="SRAE_1000235500.1">
    <property type="protein sequence ID" value="SRAE_1000235500.1"/>
    <property type="gene ID" value="WBGene00258969"/>
</dbReference>
<evidence type="ECO:0000313" key="1">
    <source>
        <dbReference type="EMBL" id="CEF64099.1"/>
    </source>
</evidence>
<evidence type="ECO:0000313" key="2">
    <source>
        <dbReference type="Proteomes" id="UP000035682"/>
    </source>
</evidence>
<dbReference type="WormBase" id="SRAE_1000235500">
    <property type="protein sequence ID" value="SRP00892"/>
    <property type="gene ID" value="WBGene00258969"/>
</dbReference>
<dbReference type="CTD" id="36376464"/>
<sequence>MTKLGFESSIKFLNNILNFGKEYEELGCSPSTIPGIICNINYETRKIWLRPSETNYLNKKLSKLLNKWKVKNIKPLKEYEIDNKNIYIYWKINDEIGRCFIIKRINKQPLIHYIDNGKIEEMSNEIKIFKIDNDMICGDLAYPLCFVLEYLPSVYCEKYDIPKISNFEIEDFIHVFIINCPGDYVYGFGTSSKNTLSLIENNFIKNYEIGKKLGKVKYLCKGNDTYVSSKSTIFQFYEIIEEYADCFVIGVPDEKHIYVRSINLSIGYLFFFQYLNKFYRKEKSRKELNVNKIDIKNYREIYVFYDSSTDNFYRTNQH</sequence>